<dbReference type="Proteomes" id="UP000469558">
    <property type="component" value="Unassembled WGS sequence"/>
</dbReference>
<keyword evidence="2" id="KW-0521">NADP</keyword>
<dbReference type="AlphaFoldDB" id="A0A8T9C6R2"/>
<keyword evidence="5" id="KW-1185">Reference proteome</keyword>
<name>A0A8T9C6R2_9HELO</name>
<dbReference type="Gene3D" id="3.40.50.720">
    <property type="entry name" value="NAD(P)-binding Rossmann-like Domain"/>
    <property type="match status" value="1"/>
</dbReference>
<evidence type="ECO:0000256" key="3">
    <source>
        <dbReference type="ARBA" id="ARBA00023002"/>
    </source>
</evidence>
<dbReference type="InterPro" id="IPR036291">
    <property type="entry name" value="NAD(P)-bd_dom_sf"/>
</dbReference>
<evidence type="ECO:0000313" key="4">
    <source>
        <dbReference type="EMBL" id="TVY78450.1"/>
    </source>
</evidence>
<keyword evidence="3" id="KW-0560">Oxidoreductase</keyword>
<gene>
    <name evidence="4" type="primary">tsaC1_2</name>
    <name evidence="4" type="ORF">LSUE1_G004542</name>
</gene>
<comment type="similarity">
    <text evidence="1">Belongs to the short-chain dehydrogenases/reductases (SDR) family.</text>
</comment>
<dbReference type="PRINTS" id="PR00080">
    <property type="entry name" value="SDRFAMILY"/>
</dbReference>
<evidence type="ECO:0000256" key="1">
    <source>
        <dbReference type="ARBA" id="ARBA00006484"/>
    </source>
</evidence>
<proteinExistence type="inferred from homology"/>
<dbReference type="PRINTS" id="PR00081">
    <property type="entry name" value="GDHRDH"/>
</dbReference>
<dbReference type="NCBIfam" id="NF005559">
    <property type="entry name" value="PRK07231.1"/>
    <property type="match status" value="1"/>
</dbReference>
<organism evidence="4 5">
    <name type="scientific">Lachnellula suecica</name>
    <dbReference type="NCBI Taxonomy" id="602035"/>
    <lineage>
        <taxon>Eukaryota</taxon>
        <taxon>Fungi</taxon>
        <taxon>Dikarya</taxon>
        <taxon>Ascomycota</taxon>
        <taxon>Pezizomycotina</taxon>
        <taxon>Leotiomycetes</taxon>
        <taxon>Helotiales</taxon>
        <taxon>Lachnaceae</taxon>
        <taxon>Lachnellula</taxon>
    </lineage>
</organism>
<dbReference type="OrthoDB" id="294295at2759"/>
<feature type="non-terminal residue" evidence="4">
    <location>
        <position position="267"/>
    </location>
</feature>
<dbReference type="InterPro" id="IPR002347">
    <property type="entry name" value="SDR_fam"/>
</dbReference>
<evidence type="ECO:0000256" key="2">
    <source>
        <dbReference type="ARBA" id="ARBA00022857"/>
    </source>
</evidence>
<accession>A0A8T9C6R2</accession>
<dbReference type="Pfam" id="PF13561">
    <property type="entry name" value="adh_short_C2"/>
    <property type="match status" value="1"/>
</dbReference>
<dbReference type="PANTHER" id="PTHR43639">
    <property type="entry name" value="OXIDOREDUCTASE, SHORT-CHAIN DEHYDROGENASE/REDUCTASE FAMILY (AFU_ORTHOLOGUE AFUA_5G02870)"/>
    <property type="match status" value="1"/>
</dbReference>
<dbReference type="EMBL" id="QGMK01000761">
    <property type="protein sequence ID" value="TVY78450.1"/>
    <property type="molecule type" value="Genomic_DNA"/>
</dbReference>
<evidence type="ECO:0000313" key="5">
    <source>
        <dbReference type="Proteomes" id="UP000469558"/>
    </source>
</evidence>
<dbReference type="GO" id="GO:0016491">
    <property type="term" value="F:oxidoreductase activity"/>
    <property type="evidence" value="ECO:0007669"/>
    <property type="project" value="UniProtKB-KW"/>
</dbReference>
<comment type="caution">
    <text evidence="4">The sequence shown here is derived from an EMBL/GenBank/DDBJ whole genome shotgun (WGS) entry which is preliminary data.</text>
</comment>
<dbReference type="PANTHER" id="PTHR43639:SF1">
    <property type="entry name" value="SHORT-CHAIN DEHYDROGENASE_REDUCTASE FAMILY PROTEIN"/>
    <property type="match status" value="1"/>
</dbReference>
<dbReference type="GO" id="GO:0009688">
    <property type="term" value="P:abscisic acid biosynthetic process"/>
    <property type="evidence" value="ECO:0007669"/>
    <property type="project" value="UniProtKB-ARBA"/>
</dbReference>
<reference evidence="4 5" key="1">
    <citation type="submission" date="2018-05" db="EMBL/GenBank/DDBJ databases">
        <title>Genome sequencing and assembly of the regulated plant pathogen Lachnellula willkommii and related sister species for the development of diagnostic species identification markers.</title>
        <authorList>
            <person name="Giroux E."/>
            <person name="Bilodeau G."/>
        </authorList>
    </citation>
    <scope>NUCLEOTIDE SEQUENCE [LARGE SCALE GENOMIC DNA]</scope>
    <source>
        <strain evidence="4 5">CBS 268.59</strain>
    </source>
</reference>
<dbReference type="SUPFAM" id="SSF51735">
    <property type="entry name" value="NAD(P)-binding Rossmann-fold domains"/>
    <property type="match status" value="1"/>
</dbReference>
<dbReference type="FunFam" id="3.40.50.720:FF:000084">
    <property type="entry name" value="Short-chain dehydrogenase reductase"/>
    <property type="match status" value="1"/>
</dbReference>
<protein>
    <submittedName>
        <fullName evidence="4">4-formylbenzenesulfonate dehydrogenase TsaC1/TsaC2</fullName>
    </submittedName>
</protein>
<sequence length="267" mass="28375">PPKPTNTTMATPAPKSLGTRLASKVAIVTGGGSGFGEAISKRFAEEGCKVIVADLDPIGGERVAAYHENMHFVSMNVAQEADWEAVIENTLGRWGRVDVCVNNAGTSYRNKPTAEVTEDEFDKVFAVNVKSIFHSARHVIPNMINQGEGGSIINIASIGATRPRPGLVWYNASKAAVTNATKGLASEYGEKQIRINSICPLLSGTGLFETFVGVPFTPENVQNFIGAVPLGRLTDPTDVANYCLFLASDEAKFITGTCLEIDGGKGI</sequence>